<dbReference type="PATRIC" id="fig|670052.7.peg.2293"/>
<name>A0A1B1BLE2_9MICO</name>
<dbReference type="Pfam" id="PF07992">
    <property type="entry name" value="Pyr_redox_2"/>
    <property type="match status" value="1"/>
</dbReference>
<dbReference type="PANTHER" id="PTHR48105">
    <property type="entry name" value="THIOREDOXIN REDUCTASE 1-RELATED-RELATED"/>
    <property type="match status" value="1"/>
</dbReference>
<sequence length="349" mass="36392">MTTDRTVPAGSGSDTAAGAGEAPYDVVIIGAGPAGLAAGLSLVRARRRTLMIDSNRPRHSATLRSHGFITRDGVPPLELRRIGREEYEAYPAAEFHMGLVRAIAQLDAPTSGSELAPVRFTVSTKGMRGEKNRTVTARTVLIASGLAETLPALPSIRAWYGTNLHSCIACDGYEEADRALALIGETDDLAEHALLISQWTDDLVVFTNGIGQVTDADESALAARGIRVDRRALTDVVGERGAMTGIQVADGEFVPRAGGFVRPKYEAAATFAGALNPATDASGLIVVDPQGRTSVPGLFAAGDTTPPGPEQLLVSAGEGARAAVAINRELLGPLTTHPPLNLSGRTEVG</sequence>
<dbReference type="InterPro" id="IPR036188">
    <property type="entry name" value="FAD/NAD-bd_sf"/>
</dbReference>
<dbReference type="OrthoDB" id="9786503at2"/>
<dbReference type="PRINTS" id="PR00469">
    <property type="entry name" value="PNDRDTASEII"/>
</dbReference>
<dbReference type="EMBL" id="CP016282">
    <property type="protein sequence ID" value="ANP73183.1"/>
    <property type="molecule type" value="Genomic_DNA"/>
</dbReference>
<dbReference type="SUPFAM" id="SSF51905">
    <property type="entry name" value="FAD/NAD(P)-binding domain"/>
    <property type="match status" value="1"/>
</dbReference>
<reference evidence="5 6" key="1">
    <citation type="submission" date="2016-06" db="EMBL/GenBank/DDBJ databases">
        <title>Genome sequencing of Cryobacterium arcticum PAMC 27867.</title>
        <authorList>
            <person name="Lee J."/>
            <person name="Kim O.-S."/>
        </authorList>
    </citation>
    <scope>NUCLEOTIDE SEQUENCE [LARGE SCALE GENOMIC DNA]</scope>
    <source>
        <strain evidence="5 6">PAMC 27867</strain>
    </source>
</reference>
<dbReference type="GO" id="GO:0004791">
    <property type="term" value="F:thioredoxin-disulfide reductase (NADPH) activity"/>
    <property type="evidence" value="ECO:0007669"/>
    <property type="project" value="UniProtKB-EC"/>
</dbReference>
<comment type="catalytic activity">
    <reaction evidence="3">
        <text>[thioredoxin]-dithiol + NADP(+) = [thioredoxin]-disulfide + NADPH + H(+)</text>
        <dbReference type="Rhea" id="RHEA:20345"/>
        <dbReference type="Rhea" id="RHEA-COMP:10698"/>
        <dbReference type="Rhea" id="RHEA-COMP:10700"/>
        <dbReference type="ChEBI" id="CHEBI:15378"/>
        <dbReference type="ChEBI" id="CHEBI:29950"/>
        <dbReference type="ChEBI" id="CHEBI:50058"/>
        <dbReference type="ChEBI" id="CHEBI:57783"/>
        <dbReference type="ChEBI" id="CHEBI:58349"/>
        <dbReference type="EC" id="1.8.1.9"/>
    </reaction>
</comment>
<proteinExistence type="predicted"/>
<dbReference type="RefSeq" id="WP_066596400.1">
    <property type="nucleotide sequence ID" value="NZ_CP016282.1"/>
</dbReference>
<organism evidence="5 6">
    <name type="scientific">Cryobacterium arcticum</name>
    <dbReference type="NCBI Taxonomy" id="670052"/>
    <lineage>
        <taxon>Bacteria</taxon>
        <taxon>Bacillati</taxon>
        <taxon>Actinomycetota</taxon>
        <taxon>Actinomycetes</taxon>
        <taxon>Micrococcales</taxon>
        <taxon>Microbacteriaceae</taxon>
        <taxon>Cryobacterium</taxon>
    </lineage>
</organism>
<dbReference type="PRINTS" id="PR00368">
    <property type="entry name" value="FADPNR"/>
</dbReference>
<evidence type="ECO:0000313" key="5">
    <source>
        <dbReference type="EMBL" id="ANP73183.1"/>
    </source>
</evidence>
<keyword evidence="1" id="KW-0285">Flavoprotein</keyword>
<evidence type="ECO:0000256" key="3">
    <source>
        <dbReference type="ARBA" id="ARBA00048132"/>
    </source>
</evidence>
<dbReference type="AlphaFoldDB" id="A0A1B1BLE2"/>
<dbReference type="InterPro" id="IPR050097">
    <property type="entry name" value="Ferredoxin-NADP_redctase_2"/>
</dbReference>
<gene>
    <name evidence="5" type="ORF">PA27867_2231</name>
</gene>
<keyword evidence="2" id="KW-0560">Oxidoreductase</keyword>
<dbReference type="STRING" id="670052.PA27867_2231"/>
<keyword evidence="6" id="KW-1185">Reference proteome</keyword>
<evidence type="ECO:0000256" key="2">
    <source>
        <dbReference type="ARBA" id="ARBA00023002"/>
    </source>
</evidence>
<dbReference type="InterPro" id="IPR023753">
    <property type="entry name" value="FAD/NAD-binding_dom"/>
</dbReference>
<dbReference type="Proteomes" id="UP000092582">
    <property type="component" value="Chromosome 1"/>
</dbReference>
<evidence type="ECO:0000256" key="1">
    <source>
        <dbReference type="ARBA" id="ARBA00022630"/>
    </source>
</evidence>
<dbReference type="Gene3D" id="3.50.50.60">
    <property type="entry name" value="FAD/NAD(P)-binding domain"/>
    <property type="match status" value="2"/>
</dbReference>
<dbReference type="KEGG" id="cart:PA27867_2231"/>
<evidence type="ECO:0000259" key="4">
    <source>
        <dbReference type="Pfam" id="PF07992"/>
    </source>
</evidence>
<feature type="domain" description="FAD/NAD(P)-binding" evidence="4">
    <location>
        <begin position="24"/>
        <end position="319"/>
    </location>
</feature>
<accession>A0A1B1BLE2</accession>
<evidence type="ECO:0000313" key="6">
    <source>
        <dbReference type="Proteomes" id="UP000092582"/>
    </source>
</evidence>
<protein>
    <submittedName>
        <fullName evidence="5">Pyridine nucleotide-disulfide oxidoreductase</fullName>
    </submittedName>
</protein>